<evidence type="ECO:0000256" key="1">
    <source>
        <dbReference type="SAM" id="Phobius"/>
    </source>
</evidence>
<protein>
    <submittedName>
        <fullName evidence="2">Membrane protein</fullName>
    </submittedName>
</protein>
<reference evidence="2" key="1">
    <citation type="journal article" date="2012" name="PLoS ONE">
        <title>Gene sets for utilization of primary and secondary nutrition supplies in the distal gut of endangered iberian lynx.</title>
        <authorList>
            <person name="Alcaide M."/>
            <person name="Messina E."/>
            <person name="Richter M."/>
            <person name="Bargiela R."/>
            <person name="Peplies J."/>
            <person name="Huws S.A."/>
            <person name="Newbold C.J."/>
            <person name="Golyshin P.N."/>
            <person name="Simon M.A."/>
            <person name="Lopez G."/>
            <person name="Yakimov M.M."/>
            <person name="Ferrer M."/>
        </authorList>
    </citation>
    <scope>NUCLEOTIDE SEQUENCE</scope>
</reference>
<sequence>MTFSSLLALLVWITLSAFFITSIVVAVSPRRRQAVTRLLAKPVYQTLAMLLTAGIGISLLSAVPVERAQQTDTLLQVTFEAIGAGLPEKAASAPFATVDINGNAL</sequence>
<proteinExistence type="predicted"/>
<feature type="transmembrane region" description="Helical" evidence="1">
    <location>
        <begin position="47"/>
        <end position="65"/>
    </location>
</feature>
<organism evidence="2">
    <name type="scientific">gut metagenome</name>
    <dbReference type="NCBI Taxonomy" id="749906"/>
    <lineage>
        <taxon>unclassified sequences</taxon>
        <taxon>metagenomes</taxon>
        <taxon>organismal metagenomes</taxon>
    </lineage>
</organism>
<evidence type="ECO:0000313" key="2">
    <source>
        <dbReference type="EMBL" id="EJX00900.1"/>
    </source>
</evidence>
<comment type="caution">
    <text evidence="2">The sequence shown here is derived from an EMBL/GenBank/DDBJ whole genome shotgun (WGS) entry which is preliminary data.</text>
</comment>
<keyword evidence="1" id="KW-1133">Transmembrane helix</keyword>
<feature type="transmembrane region" description="Helical" evidence="1">
    <location>
        <begin position="6"/>
        <end position="27"/>
    </location>
</feature>
<name>J9GM56_9ZZZZ</name>
<feature type="non-terminal residue" evidence="2">
    <location>
        <position position="105"/>
    </location>
</feature>
<keyword evidence="1" id="KW-0472">Membrane</keyword>
<gene>
    <name evidence="2" type="ORF">EVA_10995</name>
</gene>
<keyword evidence="1" id="KW-0812">Transmembrane</keyword>
<dbReference type="EMBL" id="AMCI01003182">
    <property type="protein sequence ID" value="EJX00900.1"/>
    <property type="molecule type" value="Genomic_DNA"/>
</dbReference>
<dbReference type="AlphaFoldDB" id="J9GM56"/>
<accession>J9GM56</accession>